<dbReference type="SMART" id="SM00710">
    <property type="entry name" value="PbH1"/>
    <property type="match status" value="2"/>
</dbReference>
<protein>
    <submittedName>
        <fullName evidence="2">NosD domain-containing protein</fullName>
    </submittedName>
</protein>
<dbReference type="InterPro" id="IPR006626">
    <property type="entry name" value="PbH1"/>
</dbReference>
<evidence type="ECO:0000313" key="3">
    <source>
        <dbReference type="Proteomes" id="UP001220010"/>
    </source>
</evidence>
<dbReference type="Gene3D" id="2.160.20.10">
    <property type="entry name" value="Single-stranded right-handed beta-helix, Pectin lyase-like"/>
    <property type="match status" value="1"/>
</dbReference>
<organism evidence="2 3">
    <name type="scientific">Candidatus Methanocrinis natronophilus</name>
    <dbReference type="NCBI Taxonomy" id="3033396"/>
    <lineage>
        <taxon>Archaea</taxon>
        <taxon>Methanobacteriati</taxon>
        <taxon>Methanobacteriota</taxon>
        <taxon>Stenosarchaea group</taxon>
        <taxon>Methanomicrobia</taxon>
        <taxon>Methanotrichales</taxon>
        <taxon>Methanotrichaceae</taxon>
        <taxon>Methanocrinis</taxon>
    </lineage>
</organism>
<accession>A0ABT5X7W2</accession>
<dbReference type="InterPro" id="IPR012334">
    <property type="entry name" value="Pectin_lyas_fold"/>
</dbReference>
<evidence type="ECO:0000259" key="1">
    <source>
        <dbReference type="Pfam" id="PF05048"/>
    </source>
</evidence>
<dbReference type="InterPro" id="IPR007742">
    <property type="entry name" value="NosD_dom"/>
</dbReference>
<gene>
    <name evidence="2" type="ORF">P0O15_06285</name>
</gene>
<keyword evidence="3" id="KW-1185">Reference proteome</keyword>
<dbReference type="InterPro" id="IPR011050">
    <property type="entry name" value="Pectin_lyase_fold/virulence"/>
</dbReference>
<dbReference type="Pfam" id="PF05048">
    <property type="entry name" value="NosD"/>
    <property type="match status" value="1"/>
</dbReference>
<dbReference type="SUPFAM" id="SSF51126">
    <property type="entry name" value="Pectin lyase-like"/>
    <property type="match status" value="1"/>
</dbReference>
<reference evidence="2 3" key="1">
    <citation type="submission" date="2023-03" db="EMBL/GenBank/DDBJ databases">
        <title>WGS of Methanotrichaceae archaeon Mx.</title>
        <authorList>
            <person name="Sorokin D.Y."/>
            <person name="Merkel A.Y."/>
        </authorList>
    </citation>
    <scope>NUCLEOTIDE SEQUENCE [LARGE SCALE GENOMIC DNA]</scope>
    <source>
        <strain evidence="2 3">Mx</strain>
    </source>
</reference>
<dbReference type="EMBL" id="JARFPK010000019">
    <property type="protein sequence ID" value="MDF0590777.1"/>
    <property type="molecule type" value="Genomic_DNA"/>
</dbReference>
<dbReference type="InterPro" id="IPR022441">
    <property type="entry name" value="Para_beta_helix_rpt-2"/>
</dbReference>
<proteinExistence type="predicted"/>
<evidence type="ECO:0000313" key="2">
    <source>
        <dbReference type="EMBL" id="MDF0590777.1"/>
    </source>
</evidence>
<sequence length="253" mass="26922">MVVIRERDHGMIKDNIKPASVLALLVIVAAVGVAQGASTFRVCDCRACGCQYLSIQEAIDKASPGDVVVVRSGTFHENVEVNKPITLRGERWKGLDLPLIDARANGSCINVTADGVTVEMIRVTNSGNGSEDAGIRVISEGSTIRDNHAIGNGGAGILLEGARNSTVFSNVAYENRRGISLVGSQGSLLFNNRLYNNTEIDAFDDILINRWDDGAVGNFYGSFNCTDDDGDQICDTIYNIPGGSSADLLPRAG</sequence>
<dbReference type="NCBIfam" id="TIGR03804">
    <property type="entry name" value="para_beta_helix"/>
    <property type="match status" value="2"/>
</dbReference>
<dbReference type="RefSeq" id="WP_316966524.1">
    <property type="nucleotide sequence ID" value="NZ_JARFPK010000019.1"/>
</dbReference>
<feature type="domain" description="Periplasmic copper-binding protein NosD beta helix" evidence="1">
    <location>
        <begin position="124"/>
        <end position="223"/>
    </location>
</feature>
<comment type="caution">
    <text evidence="2">The sequence shown here is derived from an EMBL/GenBank/DDBJ whole genome shotgun (WGS) entry which is preliminary data.</text>
</comment>
<name>A0ABT5X7W2_9EURY</name>
<dbReference type="Proteomes" id="UP001220010">
    <property type="component" value="Unassembled WGS sequence"/>
</dbReference>